<dbReference type="AlphaFoldDB" id="A0A976SIN9"/>
<dbReference type="EMBL" id="CP056070">
    <property type="protein sequence ID" value="UVC49600.1"/>
    <property type="molecule type" value="Genomic_DNA"/>
</dbReference>
<dbReference type="Proteomes" id="UP000244811">
    <property type="component" value="Chromosome 3"/>
</dbReference>
<organism evidence="1 2">
    <name type="scientific">Theileria orientalis</name>
    <dbReference type="NCBI Taxonomy" id="68886"/>
    <lineage>
        <taxon>Eukaryota</taxon>
        <taxon>Sar</taxon>
        <taxon>Alveolata</taxon>
        <taxon>Apicomplexa</taxon>
        <taxon>Aconoidasida</taxon>
        <taxon>Piroplasmida</taxon>
        <taxon>Theileriidae</taxon>
        <taxon>Theileria</taxon>
    </lineage>
</organism>
<name>A0A976SIN9_THEOR</name>
<evidence type="ECO:0000313" key="1">
    <source>
        <dbReference type="EMBL" id="UVC49600.1"/>
    </source>
</evidence>
<gene>
    <name evidence="1" type="ORF">MACK_003704</name>
</gene>
<accession>A0A976SIN9</accession>
<proteinExistence type="predicted"/>
<protein>
    <submittedName>
        <fullName evidence="1">Uncharacterized protein</fullName>
    </submittedName>
</protein>
<reference evidence="1" key="1">
    <citation type="submission" date="2022-07" db="EMBL/GenBank/DDBJ databases">
        <title>Evaluation of T. orientalis genome assembly methods using nanopore sequencing and analysis of variation between genomes.</title>
        <authorList>
            <person name="Yam J."/>
            <person name="Micallef M.L."/>
            <person name="Liu M."/>
            <person name="Djordjevic S.P."/>
            <person name="Bogema D.R."/>
            <person name="Jenkins C."/>
        </authorList>
    </citation>
    <scope>NUCLEOTIDE SEQUENCE</scope>
    <source>
        <strain evidence="1">Goon Nure</strain>
    </source>
</reference>
<evidence type="ECO:0000313" key="2">
    <source>
        <dbReference type="Proteomes" id="UP000244811"/>
    </source>
</evidence>
<sequence>MCIACLPSGELPKSDPFIFNNKGSIFDVKSDSKGSPNEFLFFWFLRDCEPVYFT</sequence>